<dbReference type="EMBL" id="CP029295">
    <property type="protein sequence ID" value="AXE60826.1"/>
    <property type="molecule type" value="Genomic_DNA"/>
</dbReference>
<keyword evidence="1" id="KW-0812">Transmembrane</keyword>
<feature type="transmembrane region" description="Helical" evidence="1">
    <location>
        <begin position="12"/>
        <end position="35"/>
    </location>
</feature>
<keyword evidence="1" id="KW-1133">Transmembrane helix</keyword>
<evidence type="ECO:0000313" key="2">
    <source>
        <dbReference type="EMBL" id="AXE60826.1"/>
    </source>
</evidence>
<feature type="transmembrane region" description="Helical" evidence="1">
    <location>
        <begin position="106"/>
        <end position="123"/>
    </location>
</feature>
<dbReference type="KEGG" id="mpho:DA803_01840"/>
<gene>
    <name evidence="2" type="ORF">DA803_01840</name>
</gene>
<accession>A0A2Z5IRC5</accession>
<reference evidence="2 3" key="1">
    <citation type="submission" date="2018-05" db="EMBL/GenBank/DDBJ databases">
        <title>Annotation of the Mycoplasma phocidae genome.</title>
        <authorList>
            <person name="Brown D.R."/>
            <person name="Kutish G.F."/>
            <person name="Frasca S.Jr."/>
        </authorList>
    </citation>
    <scope>NUCLEOTIDE SEQUENCE [LARGE SCALE GENOMIC DNA]</scope>
    <source>
        <strain evidence="2 3">105</strain>
    </source>
</reference>
<sequence>MNLNQINILEFTIYPIPIIFLIDFILYLIYVTLYVQKYYQIILKKDTPQLFLKNNIAVNSQFFSTFRKKISGTFNFLVAFATVIILMFLANLLIFIALTFYLDIKVYLYLSFILLLTLFIRYFRYFT</sequence>
<name>A0A2Z5IRC5_9BACT</name>
<dbReference type="AlphaFoldDB" id="A0A2Z5IRC5"/>
<keyword evidence="3" id="KW-1185">Reference proteome</keyword>
<dbReference type="Proteomes" id="UP000252477">
    <property type="component" value="Chromosome"/>
</dbReference>
<organism evidence="2 3">
    <name type="scientific">[Mycoplasma] phocae</name>
    <dbReference type="NCBI Taxonomy" id="142651"/>
    <lineage>
        <taxon>Bacteria</taxon>
        <taxon>Bacillati</taxon>
        <taxon>Mycoplasmatota</taxon>
        <taxon>Mycoplasmoidales</taxon>
        <taxon>Metamycoplasmataceae</taxon>
        <taxon>Metamycoplasma</taxon>
    </lineage>
</organism>
<protein>
    <submittedName>
        <fullName evidence="2">Uncharacterized protein</fullName>
    </submittedName>
</protein>
<keyword evidence="1" id="KW-0472">Membrane</keyword>
<proteinExistence type="predicted"/>
<feature type="transmembrane region" description="Helical" evidence="1">
    <location>
        <begin position="76"/>
        <end position="100"/>
    </location>
</feature>
<evidence type="ECO:0000256" key="1">
    <source>
        <dbReference type="SAM" id="Phobius"/>
    </source>
</evidence>
<evidence type="ECO:0000313" key="3">
    <source>
        <dbReference type="Proteomes" id="UP000252477"/>
    </source>
</evidence>